<evidence type="ECO:0000256" key="1">
    <source>
        <dbReference type="SAM" id="MobiDB-lite"/>
    </source>
</evidence>
<gene>
    <name evidence="2" type="ORF">V5O48_004702</name>
</gene>
<feature type="region of interest" description="Disordered" evidence="1">
    <location>
        <begin position="1"/>
        <end position="144"/>
    </location>
</feature>
<feature type="region of interest" description="Disordered" evidence="1">
    <location>
        <begin position="174"/>
        <end position="253"/>
    </location>
</feature>
<feature type="region of interest" description="Disordered" evidence="1">
    <location>
        <begin position="313"/>
        <end position="396"/>
    </location>
</feature>
<feature type="region of interest" description="Disordered" evidence="1">
    <location>
        <begin position="692"/>
        <end position="732"/>
    </location>
</feature>
<feature type="region of interest" description="Disordered" evidence="1">
    <location>
        <begin position="521"/>
        <end position="540"/>
    </location>
</feature>
<reference evidence="2 3" key="1">
    <citation type="submission" date="2024-02" db="EMBL/GenBank/DDBJ databases">
        <title>A draft genome for the cacao thread blight pathogen Marasmius crinis-equi.</title>
        <authorList>
            <person name="Cohen S.P."/>
            <person name="Baruah I.K."/>
            <person name="Amoako-Attah I."/>
            <person name="Bukari Y."/>
            <person name="Meinhardt L.W."/>
            <person name="Bailey B.A."/>
        </authorList>
    </citation>
    <scope>NUCLEOTIDE SEQUENCE [LARGE SCALE GENOMIC DNA]</scope>
    <source>
        <strain evidence="2 3">GH-76</strain>
    </source>
</reference>
<proteinExistence type="predicted"/>
<feature type="region of interest" description="Disordered" evidence="1">
    <location>
        <begin position="573"/>
        <end position="619"/>
    </location>
</feature>
<feature type="compositionally biased region" description="Basic and acidic residues" evidence="1">
    <location>
        <begin position="584"/>
        <end position="605"/>
    </location>
</feature>
<feature type="compositionally biased region" description="Polar residues" evidence="1">
    <location>
        <begin position="131"/>
        <end position="140"/>
    </location>
</feature>
<evidence type="ECO:0000313" key="2">
    <source>
        <dbReference type="EMBL" id="KAL0577274.1"/>
    </source>
</evidence>
<feature type="compositionally biased region" description="Low complexity" evidence="1">
    <location>
        <begin position="115"/>
        <end position="130"/>
    </location>
</feature>
<comment type="caution">
    <text evidence="2">The sequence shown here is derived from an EMBL/GenBank/DDBJ whole genome shotgun (WGS) entry which is preliminary data.</text>
</comment>
<sequence>MGSSGPVRSPGLELADATDATNPYINPAPTIEQIKQLHGDEPQGLTASQGLNGSIERNLNSAGPTPDSHAPLPVTITTTTTTTTTTTMTKPPVPTSPKPDFSSMRFQQRSRHASHPYSSLSSPSLDSLGPTTNKLNSAQRSDLVRKSRKLAQVFGQTPAAGTMATQGKSFLDLPSTGLSKHRHHRAAHSVSSDIHIASESASRRRSGSRNSKPSQASPVWPPPQGTQYVSANGRRHSAPLTPDQFSFLSDAPTDEYDENHSLYSRRSSDLNIEISSTHEGTMFDDDGAASSFIDLSDDDLDKATKKKAVTVTTTPIDDDASEDGHPPNRRTRPTTMPVSQSGHHDAPHNLEEVEGSKARGKSRRNPETPSPNTSFTEDLMSSPSHHRSSSISTDDMSLFEGLKLTPEEQAEEEKRRRRDKLAKLHRFLGSRVPADLVVGGFEDPALPPLAPSDALMSLEGRRHLQDTSWLKRRRSSSAAAFPAWSDDLDRLRDGLSHEEKAINVRRAQKMEKVFGVAPPQTLFHTRHSPSPSALPSAANTISAGASPGAFRSLSGETYQPPVLSKSANQSSYSFTSYKSKKRNDRPGTADSEKELLIKGESKDGKQGYSTFASGSRPTSVARRARGASLVYTHYQHSLNSLNDILDRDDKASLAELHEFLNSPETADLIDLGKEEEPPLDPEIDFAKELERFHSSDDKGKQTAVDKRASVTSIKSERRRSLPTPVTGSGSSFMSMDSSLDYHDHPHGRDRAESIFKDDSTIRGHDEQDLDFQMRRKKAAKLTQFFGVNYRDLIRDVLDSIEGGLEIERKKGTVSNEEAEDLLQKLRNIKTKRAGLFN</sequence>
<accession>A0ABR3FPB2</accession>
<feature type="compositionally biased region" description="Basic and acidic residues" evidence="1">
    <location>
        <begin position="342"/>
        <end position="357"/>
    </location>
</feature>
<feature type="compositionally biased region" description="Low complexity" evidence="1">
    <location>
        <begin position="71"/>
        <end position="90"/>
    </location>
</feature>
<dbReference type="Proteomes" id="UP001465976">
    <property type="component" value="Unassembled WGS sequence"/>
</dbReference>
<protein>
    <submittedName>
        <fullName evidence="2">Uncharacterized protein</fullName>
    </submittedName>
</protein>
<dbReference type="EMBL" id="JBAHYK010000167">
    <property type="protein sequence ID" value="KAL0577274.1"/>
    <property type="molecule type" value="Genomic_DNA"/>
</dbReference>
<organism evidence="2 3">
    <name type="scientific">Marasmius crinis-equi</name>
    <dbReference type="NCBI Taxonomy" id="585013"/>
    <lineage>
        <taxon>Eukaryota</taxon>
        <taxon>Fungi</taxon>
        <taxon>Dikarya</taxon>
        <taxon>Basidiomycota</taxon>
        <taxon>Agaricomycotina</taxon>
        <taxon>Agaricomycetes</taxon>
        <taxon>Agaricomycetidae</taxon>
        <taxon>Agaricales</taxon>
        <taxon>Marasmiineae</taxon>
        <taxon>Marasmiaceae</taxon>
        <taxon>Marasmius</taxon>
    </lineage>
</organism>
<feature type="compositionally biased region" description="Basic and acidic residues" evidence="1">
    <location>
        <begin position="692"/>
        <end position="719"/>
    </location>
</feature>
<feature type="compositionally biased region" description="Low complexity" evidence="1">
    <location>
        <begin position="528"/>
        <end position="538"/>
    </location>
</feature>
<feature type="compositionally biased region" description="Polar residues" evidence="1">
    <location>
        <begin position="45"/>
        <end position="63"/>
    </location>
</feature>
<feature type="compositionally biased region" description="Polar residues" evidence="1">
    <location>
        <begin position="607"/>
        <end position="618"/>
    </location>
</feature>
<keyword evidence="3" id="KW-1185">Reference proteome</keyword>
<evidence type="ECO:0000313" key="3">
    <source>
        <dbReference type="Proteomes" id="UP001465976"/>
    </source>
</evidence>
<name>A0ABR3FPB2_9AGAR</name>